<dbReference type="PATRIC" id="fig|913075.3.peg.524"/>
<evidence type="ECO:0000313" key="2">
    <source>
        <dbReference type="Proteomes" id="UP000003532"/>
    </source>
</evidence>
<dbReference type="GO" id="GO:0004527">
    <property type="term" value="F:exonuclease activity"/>
    <property type="evidence" value="ECO:0007669"/>
    <property type="project" value="UniProtKB-KW"/>
</dbReference>
<reference evidence="1 2" key="1">
    <citation type="journal article" date="2011" name="BMC Genomics">
        <title>Genome sequencing reveals diversification of virulence factor content and possible host adaptation in distinct subpopulations of Salmonella enterica.</title>
        <authorList>
            <person name="den Bakker H.C."/>
            <person name="Moreno Switt A.I."/>
            <person name="Govoni G."/>
            <person name="Cummings C.A."/>
            <person name="Ranieri M.L."/>
            <person name="Degoricija L."/>
            <person name="Hoelzer K."/>
            <person name="Rodriguez-Rivera L.D."/>
            <person name="Brown S."/>
            <person name="Bolchacova E."/>
            <person name="Furtado M.R."/>
            <person name="Wiedmann M."/>
        </authorList>
    </citation>
    <scope>NUCLEOTIDE SEQUENCE [LARGE SCALE GENOMIC DNA]</scope>
    <source>
        <strain evidence="1 2">R8-3668</strain>
    </source>
</reference>
<accession>G5N8M2</accession>
<gene>
    <name evidence="1" type="ORF">LTSEINV_0685</name>
</gene>
<keyword evidence="1" id="KW-0378">Hydrolase</keyword>
<protein>
    <submittedName>
        <fullName evidence="1">Exonuclease SbcD</fullName>
    </submittedName>
</protein>
<evidence type="ECO:0000313" key="1">
    <source>
        <dbReference type="EMBL" id="EHC62080.1"/>
    </source>
</evidence>
<organism evidence="1 2">
    <name type="scientific">Salmonella enterica subsp. enterica serovar Inverness str. R8-3668</name>
    <dbReference type="NCBI Taxonomy" id="913075"/>
    <lineage>
        <taxon>Bacteria</taxon>
        <taxon>Pseudomonadati</taxon>
        <taxon>Pseudomonadota</taxon>
        <taxon>Gammaproteobacteria</taxon>
        <taxon>Enterobacterales</taxon>
        <taxon>Enterobacteriaceae</taxon>
        <taxon>Salmonella</taxon>
    </lineage>
</organism>
<dbReference type="AlphaFoldDB" id="G5N8M2"/>
<dbReference type="BioCyc" id="SENT913075:G120P-2993-MONOMER"/>
<proteinExistence type="predicted"/>
<name>G5N8M2_SALET</name>
<dbReference type="Proteomes" id="UP000003532">
    <property type="component" value="Unassembled WGS sequence"/>
</dbReference>
<keyword evidence="1" id="KW-0540">Nuclease</keyword>
<sequence>MEEVFARRLALEALAPPQRERLNQLFSSTLYALNEEHEA</sequence>
<dbReference type="EMBL" id="AFCO01000248">
    <property type="protein sequence ID" value="EHC62080.1"/>
    <property type="molecule type" value="Genomic_DNA"/>
</dbReference>
<comment type="caution">
    <text evidence="1">The sequence shown here is derived from an EMBL/GenBank/DDBJ whole genome shotgun (WGS) entry which is preliminary data.</text>
</comment>
<keyword evidence="1" id="KW-0269">Exonuclease</keyword>